<accession>A0A4R5KWB4</accession>
<protein>
    <submittedName>
        <fullName evidence="1">Uncharacterized protein</fullName>
    </submittedName>
</protein>
<comment type="caution">
    <text evidence="1">The sequence shown here is derived from an EMBL/GenBank/DDBJ whole genome shotgun (WGS) entry which is preliminary data.</text>
</comment>
<gene>
    <name evidence="1" type="ORF">E1757_06120</name>
</gene>
<dbReference type="RefSeq" id="WP_133225962.1">
    <property type="nucleotide sequence ID" value="NZ_SMRT01000002.1"/>
</dbReference>
<dbReference type="AlphaFoldDB" id="A0A4R5KWB4"/>
<dbReference type="EMBL" id="SMRT01000002">
    <property type="protein sequence ID" value="TDF99425.1"/>
    <property type="molecule type" value="Genomic_DNA"/>
</dbReference>
<sequence>MKLAEFIRTTLHTKLRDKCSMTEIEALVNDLADVYRSSSHIALMNSEGEIFITNIQDDILYVHIKSKNDYLFYRKEGPYALFNPYIDVSEVLGENFCLLDKKTVVNKNLIKRYDSYMGIIYFDEDWENEDAVKLYAAITAVERILPKIKGKEYDVRNENESLYAPMFKDKLKLD</sequence>
<name>A0A4R5KWB4_9BACL</name>
<dbReference type="Proteomes" id="UP000295636">
    <property type="component" value="Unassembled WGS sequence"/>
</dbReference>
<evidence type="ECO:0000313" key="2">
    <source>
        <dbReference type="Proteomes" id="UP000295636"/>
    </source>
</evidence>
<reference evidence="1 2" key="1">
    <citation type="submission" date="2019-03" db="EMBL/GenBank/DDBJ databases">
        <title>This is whole genome sequence of Paenibacillus sp MS74 strain.</title>
        <authorList>
            <person name="Trinh H.N."/>
        </authorList>
    </citation>
    <scope>NUCLEOTIDE SEQUENCE [LARGE SCALE GENOMIC DNA]</scope>
    <source>
        <strain evidence="1 2">MS74</strain>
    </source>
</reference>
<dbReference type="Gene3D" id="2.40.50.1020">
    <property type="entry name" value="LytTr DNA-binding domain"/>
    <property type="match status" value="1"/>
</dbReference>
<evidence type="ECO:0000313" key="1">
    <source>
        <dbReference type="EMBL" id="TDF99425.1"/>
    </source>
</evidence>
<proteinExistence type="predicted"/>
<dbReference type="OrthoDB" id="2080915at2"/>
<organism evidence="1 2">
    <name type="scientific">Paenibacillus piri</name>
    <dbReference type="NCBI Taxonomy" id="2547395"/>
    <lineage>
        <taxon>Bacteria</taxon>
        <taxon>Bacillati</taxon>
        <taxon>Bacillota</taxon>
        <taxon>Bacilli</taxon>
        <taxon>Bacillales</taxon>
        <taxon>Paenibacillaceae</taxon>
        <taxon>Paenibacillus</taxon>
    </lineage>
</organism>
<keyword evidence="2" id="KW-1185">Reference proteome</keyword>